<comment type="caution">
    <text evidence="1">The sequence shown here is derived from an EMBL/GenBank/DDBJ whole genome shotgun (WGS) entry which is preliminary data.</text>
</comment>
<dbReference type="Gene3D" id="1.10.3450.10">
    <property type="entry name" value="TTHA0068-like"/>
    <property type="match status" value="1"/>
</dbReference>
<dbReference type="AlphaFoldDB" id="A0AAV5KMX1"/>
<dbReference type="SUPFAM" id="SSF140663">
    <property type="entry name" value="TTHA0068-like"/>
    <property type="match status" value="1"/>
</dbReference>
<dbReference type="EMBL" id="BPVZ01000071">
    <property type="protein sequence ID" value="GKV26001.1"/>
    <property type="molecule type" value="Genomic_DNA"/>
</dbReference>
<protein>
    <recommendedName>
        <fullName evidence="3">DUF309 domain-containing protein</fullName>
    </recommendedName>
</protein>
<evidence type="ECO:0000313" key="2">
    <source>
        <dbReference type="Proteomes" id="UP001054252"/>
    </source>
</evidence>
<name>A0AAV5KMX1_9ROSI</name>
<proteinExistence type="predicted"/>
<evidence type="ECO:0000313" key="1">
    <source>
        <dbReference type="EMBL" id="GKV26001.1"/>
    </source>
</evidence>
<accession>A0AAV5KMX1</accession>
<keyword evidence="2" id="KW-1185">Reference proteome</keyword>
<sequence length="247" mass="28271">MSLATKLSYPYPFYSPTRYSSSLFLLHNHKPNISTDLSLSFNLDKACHKHPRKSDSFGVSCRLTSSIEEENDCNFNEAVSLFNKREYYKCHDVLEALWNQADDPARTLIHGILQCAVGLHHLFNQNHRGAMLELGEGLCKLRKMNFHRGPFHQFEHDIAATLDFIYQTQIELAACTNDLCQTMDQSENSYLLLGSYAAGQHLYHLQNDPTNQIMYIVFNPRGSYGFGDPPMVELPILKATEEHLRII</sequence>
<dbReference type="PANTHER" id="PTHR34796">
    <property type="entry name" value="EXPRESSED PROTEIN"/>
    <property type="match status" value="1"/>
</dbReference>
<evidence type="ECO:0008006" key="3">
    <source>
        <dbReference type="Google" id="ProtNLM"/>
    </source>
</evidence>
<dbReference type="InterPro" id="IPR005500">
    <property type="entry name" value="DUF309"/>
</dbReference>
<organism evidence="1 2">
    <name type="scientific">Rubroshorea leprosula</name>
    <dbReference type="NCBI Taxonomy" id="152421"/>
    <lineage>
        <taxon>Eukaryota</taxon>
        <taxon>Viridiplantae</taxon>
        <taxon>Streptophyta</taxon>
        <taxon>Embryophyta</taxon>
        <taxon>Tracheophyta</taxon>
        <taxon>Spermatophyta</taxon>
        <taxon>Magnoliopsida</taxon>
        <taxon>eudicotyledons</taxon>
        <taxon>Gunneridae</taxon>
        <taxon>Pentapetalae</taxon>
        <taxon>rosids</taxon>
        <taxon>malvids</taxon>
        <taxon>Malvales</taxon>
        <taxon>Dipterocarpaceae</taxon>
        <taxon>Rubroshorea</taxon>
    </lineage>
</organism>
<dbReference type="Proteomes" id="UP001054252">
    <property type="component" value="Unassembled WGS sequence"/>
</dbReference>
<dbReference type="PANTHER" id="PTHR34796:SF1">
    <property type="entry name" value="EXPRESSED PROTEIN"/>
    <property type="match status" value="1"/>
</dbReference>
<dbReference type="InterPro" id="IPR023203">
    <property type="entry name" value="TTHA0068_sf"/>
</dbReference>
<dbReference type="Pfam" id="PF03745">
    <property type="entry name" value="DUF309"/>
    <property type="match status" value="1"/>
</dbReference>
<gene>
    <name evidence="1" type="ORF">SLEP1_g35365</name>
</gene>
<reference evidence="1 2" key="1">
    <citation type="journal article" date="2021" name="Commun. Biol.">
        <title>The genome of Shorea leprosula (Dipterocarpaceae) highlights the ecological relevance of drought in aseasonal tropical rainforests.</title>
        <authorList>
            <person name="Ng K.K.S."/>
            <person name="Kobayashi M.J."/>
            <person name="Fawcett J.A."/>
            <person name="Hatakeyama M."/>
            <person name="Paape T."/>
            <person name="Ng C.H."/>
            <person name="Ang C.C."/>
            <person name="Tnah L.H."/>
            <person name="Lee C.T."/>
            <person name="Nishiyama T."/>
            <person name="Sese J."/>
            <person name="O'Brien M.J."/>
            <person name="Copetti D."/>
            <person name="Mohd Noor M.I."/>
            <person name="Ong R.C."/>
            <person name="Putra M."/>
            <person name="Sireger I.Z."/>
            <person name="Indrioko S."/>
            <person name="Kosugi Y."/>
            <person name="Izuno A."/>
            <person name="Isagi Y."/>
            <person name="Lee S.L."/>
            <person name="Shimizu K.K."/>
        </authorList>
    </citation>
    <scope>NUCLEOTIDE SEQUENCE [LARGE SCALE GENOMIC DNA]</scope>
    <source>
        <strain evidence="1">214</strain>
    </source>
</reference>